<dbReference type="PANTHER" id="PTHR24198:SF165">
    <property type="entry name" value="ANKYRIN REPEAT-CONTAINING PROTEIN-RELATED"/>
    <property type="match status" value="1"/>
</dbReference>
<feature type="non-terminal residue" evidence="4">
    <location>
        <position position="282"/>
    </location>
</feature>
<evidence type="ECO:0000256" key="1">
    <source>
        <dbReference type="ARBA" id="ARBA00022737"/>
    </source>
</evidence>
<dbReference type="SUPFAM" id="SSF48403">
    <property type="entry name" value="Ankyrin repeat"/>
    <property type="match status" value="1"/>
</dbReference>
<sequence>MEERERLQQENVQGDQVNAQEAQTIAPINFKASVTANCDCRLVMPPAEAVLHPCPLPSIEYPAVNITRIHSVREMMPPTCSVEWTMRTRSCYMPWASVESKYFTYPLHMAAAAGDTATCRQLLKRRVDVQALDSEHNTPLIMAAAACLDQDDKVVRMLLDCFSDPGARAEYVKMTNKDGLTALHFAVLAARPSLVQLLLDAGADPNAGIYSKRDGEWLGLTPLHFSLSSMTNQSVKCRQYLLEAGADPNVEMAFCDNSYCPTLLFECDCGGCWSTDIMGFIQ</sequence>
<dbReference type="Proteomes" id="UP001519460">
    <property type="component" value="Unassembled WGS sequence"/>
</dbReference>
<evidence type="ECO:0000256" key="3">
    <source>
        <dbReference type="PROSITE-ProRule" id="PRU00023"/>
    </source>
</evidence>
<proteinExistence type="predicted"/>
<dbReference type="InterPro" id="IPR036770">
    <property type="entry name" value="Ankyrin_rpt-contain_sf"/>
</dbReference>
<organism evidence="4 5">
    <name type="scientific">Batillaria attramentaria</name>
    <dbReference type="NCBI Taxonomy" id="370345"/>
    <lineage>
        <taxon>Eukaryota</taxon>
        <taxon>Metazoa</taxon>
        <taxon>Spiralia</taxon>
        <taxon>Lophotrochozoa</taxon>
        <taxon>Mollusca</taxon>
        <taxon>Gastropoda</taxon>
        <taxon>Caenogastropoda</taxon>
        <taxon>Sorbeoconcha</taxon>
        <taxon>Cerithioidea</taxon>
        <taxon>Batillariidae</taxon>
        <taxon>Batillaria</taxon>
    </lineage>
</organism>
<dbReference type="Pfam" id="PF12796">
    <property type="entry name" value="Ank_2"/>
    <property type="match status" value="2"/>
</dbReference>
<name>A0ABD0L373_9CAEN</name>
<reference evidence="4 5" key="1">
    <citation type="journal article" date="2023" name="Sci. Data">
        <title>Genome assembly of the Korean intertidal mud-creeper Batillaria attramentaria.</title>
        <authorList>
            <person name="Patra A.K."/>
            <person name="Ho P.T."/>
            <person name="Jun S."/>
            <person name="Lee S.J."/>
            <person name="Kim Y."/>
            <person name="Won Y.J."/>
        </authorList>
    </citation>
    <scope>NUCLEOTIDE SEQUENCE [LARGE SCALE GENOMIC DNA]</scope>
    <source>
        <strain evidence="4">Wonlab-2016</strain>
    </source>
</reference>
<feature type="repeat" description="ANK" evidence="3">
    <location>
        <begin position="106"/>
        <end position="134"/>
    </location>
</feature>
<evidence type="ECO:0000313" key="4">
    <source>
        <dbReference type="EMBL" id="KAK7493849.1"/>
    </source>
</evidence>
<keyword evidence="1" id="KW-0677">Repeat</keyword>
<feature type="repeat" description="ANK" evidence="3">
    <location>
        <begin position="178"/>
        <end position="207"/>
    </location>
</feature>
<dbReference type="PROSITE" id="PS50297">
    <property type="entry name" value="ANK_REP_REGION"/>
    <property type="match status" value="1"/>
</dbReference>
<comment type="caution">
    <text evidence="4">The sequence shown here is derived from an EMBL/GenBank/DDBJ whole genome shotgun (WGS) entry which is preliminary data.</text>
</comment>
<dbReference type="InterPro" id="IPR002110">
    <property type="entry name" value="Ankyrin_rpt"/>
</dbReference>
<dbReference type="PROSITE" id="PS50088">
    <property type="entry name" value="ANK_REPEAT"/>
    <property type="match status" value="3"/>
</dbReference>
<keyword evidence="5" id="KW-1185">Reference proteome</keyword>
<evidence type="ECO:0000313" key="5">
    <source>
        <dbReference type="Proteomes" id="UP001519460"/>
    </source>
</evidence>
<accession>A0ABD0L373</accession>
<dbReference type="Gene3D" id="1.25.40.20">
    <property type="entry name" value="Ankyrin repeat-containing domain"/>
    <property type="match status" value="1"/>
</dbReference>
<dbReference type="AlphaFoldDB" id="A0ABD0L373"/>
<dbReference type="EMBL" id="JACVVK020000089">
    <property type="protein sequence ID" value="KAK7493849.1"/>
    <property type="molecule type" value="Genomic_DNA"/>
</dbReference>
<protein>
    <submittedName>
        <fullName evidence="4">Uncharacterized protein</fullName>
    </submittedName>
</protein>
<gene>
    <name evidence="4" type="ORF">BaRGS_00014990</name>
</gene>
<dbReference type="SMART" id="SM00248">
    <property type="entry name" value="ANK"/>
    <property type="match status" value="4"/>
</dbReference>
<evidence type="ECO:0000256" key="2">
    <source>
        <dbReference type="ARBA" id="ARBA00023043"/>
    </source>
</evidence>
<keyword evidence="2 3" id="KW-0040">ANK repeat</keyword>
<dbReference type="PANTHER" id="PTHR24198">
    <property type="entry name" value="ANKYRIN REPEAT AND PROTEIN KINASE DOMAIN-CONTAINING PROTEIN"/>
    <property type="match status" value="1"/>
</dbReference>
<feature type="repeat" description="ANK" evidence="3">
    <location>
        <begin position="218"/>
        <end position="253"/>
    </location>
</feature>